<dbReference type="Gene3D" id="3.40.50.1950">
    <property type="entry name" value="Flavin prenyltransferase-like"/>
    <property type="match status" value="1"/>
</dbReference>
<keyword evidence="3" id="KW-0288">FMN</keyword>
<evidence type="ECO:0000259" key="5">
    <source>
        <dbReference type="Pfam" id="PF04127"/>
    </source>
</evidence>
<sequence length="437" mass="46572">MIAISKILLCVSSSIAVYKSLDLVSKLKQAGHEIVTAMTADAQKIVTPVPFKSLSRNEVVTDLFDDNAVIAHIALTDWCDILVAAPATYNLISKIACGIADDAVTTIIAACSRKPVLIAPAMNTAMYENPILIENLNKLRKLKNYNIIEPAEGYLACGTTGRGRMAPVEDIIAKIAELTGDSARGAASCSKITAAASVKSPAAKVHPLRNKSVVITAGPTREFIDSVRFLTNPSTGRMGYALAAEAVKIGARVTLISGPVAIAPPEGVYSKIDVVTTKEMLDAVIENFADADVLISAAAPCDFRFIEKLGKKAAKKDIIDNAGLRLEATEDILEAASVLKKGQLVVGFAAEDNNHLANAVRKMKVKSMDMIVLNDVSTKDTGFASDYNKITVIEKGSENAPDDFEKASKAECARIILDRAGALMAKKIKTRNGKKLK</sequence>
<dbReference type="InterPro" id="IPR007085">
    <property type="entry name" value="DNA/pantothenate-metab_flavo_C"/>
</dbReference>
<evidence type="ECO:0000259" key="4">
    <source>
        <dbReference type="Pfam" id="PF02441"/>
    </source>
</evidence>
<proteinExistence type="inferred from homology"/>
<comment type="similarity">
    <text evidence="3">In the N-terminal section; belongs to the HFCD (homo-oligomeric flavin containing Cys decarboxylase) superfamily.</text>
</comment>
<feature type="active site" description="Proton donor" evidence="3">
    <location>
        <position position="157"/>
    </location>
</feature>
<protein>
    <recommendedName>
        <fullName evidence="3">Coenzyme A biosynthesis bifunctional protein CoaBC</fullName>
    </recommendedName>
    <alternativeName>
        <fullName evidence="3">DNA/pantothenate metabolism flavoprotein</fullName>
    </alternativeName>
    <alternativeName>
        <fullName evidence="3">Phosphopantothenoylcysteine synthetase/decarboxylase</fullName>
        <shortName evidence="3">PPCS-PPCDC</shortName>
    </alternativeName>
    <domain>
        <recommendedName>
            <fullName evidence="3">Phosphopantothenoylcysteine decarboxylase</fullName>
            <shortName evidence="3">PPC decarboxylase</shortName>
            <shortName evidence="3">PPC-DC</shortName>
            <ecNumber evidence="3">4.1.1.36</ecNumber>
        </recommendedName>
        <alternativeName>
            <fullName evidence="3">CoaC</fullName>
        </alternativeName>
    </domain>
    <domain>
        <recommendedName>
            <fullName evidence="3">Phosphopantothenate--cysteine ligase</fullName>
            <ecNumber evidence="3">6.3.2.5</ecNumber>
        </recommendedName>
        <alternativeName>
            <fullName evidence="3">CoaB</fullName>
        </alternativeName>
        <alternativeName>
            <fullName evidence="3">Phosphopantothenoylcysteine synthetase</fullName>
            <shortName evidence="3">PPC synthetase</shortName>
            <shortName evidence="3">PPC-S</shortName>
        </alternativeName>
    </domain>
</protein>
<comment type="catalytic activity">
    <reaction evidence="3">
        <text>(R)-4'-phosphopantothenate + L-cysteine + CTP = N-[(R)-4-phosphopantothenoyl]-L-cysteine + CMP + diphosphate + H(+)</text>
        <dbReference type="Rhea" id="RHEA:19397"/>
        <dbReference type="ChEBI" id="CHEBI:10986"/>
        <dbReference type="ChEBI" id="CHEBI:15378"/>
        <dbReference type="ChEBI" id="CHEBI:33019"/>
        <dbReference type="ChEBI" id="CHEBI:35235"/>
        <dbReference type="ChEBI" id="CHEBI:37563"/>
        <dbReference type="ChEBI" id="CHEBI:59458"/>
        <dbReference type="ChEBI" id="CHEBI:60377"/>
        <dbReference type="EC" id="6.3.2.5"/>
    </reaction>
</comment>
<reference evidence="6 7" key="1">
    <citation type="journal article" date="2016" name="Nat. Commun.">
        <title>Thousands of microbial genomes shed light on interconnected biogeochemical processes in an aquifer system.</title>
        <authorList>
            <person name="Anantharaman K."/>
            <person name="Brown C.T."/>
            <person name="Hug L.A."/>
            <person name="Sharon I."/>
            <person name="Castelle C.J."/>
            <person name="Probst A.J."/>
            <person name="Thomas B.C."/>
            <person name="Singh A."/>
            <person name="Wilkins M.J."/>
            <person name="Karaoz U."/>
            <person name="Brodie E.L."/>
            <person name="Williams K.H."/>
            <person name="Hubbard S.S."/>
            <person name="Banfield J.F."/>
        </authorList>
    </citation>
    <scope>NUCLEOTIDE SEQUENCE [LARGE SCALE GENOMIC DNA]</scope>
</reference>
<feature type="binding site" evidence="3">
    <location>
        <position position="312"/>
    </location>
    <ligand>
        <name>CTP</name>
        <dbReference type="ChEBI" id="CHEBI:37563"/>
    </ligand>
</feature>
<comment type="caution">
    <text evidence="6">The sequence shown here is derived from an EMBL/GenBank/DDBJ whole genome shotgun (WGS) entry which is preliminary data.</text>
</comment>
<comment type="pathway">
    <text evidence="3">Cofactor biosynthesis; coenzyme A biosynthesis; CoA from (R)-pantothenate: step 3/5.</text>
</comment>
<dbReference type="GO" id="GO:0004633">
    <property type="term" value="F:phosphopantothenoylcysteine decarboxylase activity"/>
    <property type="evidence" value="ECO:0007669"/>
    <property type="project" value="UniProtKB-UniRule"/>
</dbReference>
<feature type="domain" description="DNA/pantothenate metabolism flavoprotein C-terminal" evidence="5">
    <location>
        <begin position="208"/>
        <end position="419"/>
    </location>
</feature>
<evidence type="ECO:0000313" key="6">
    <source>
        <dbReference type="EMBL" id="OGM02937.1"/>
    </source>
</evidence>
<dbReference type="SUPFAM" id="SSF102645">
    <property type="entry name" value="CoaB-like"/>
    <property type="match status" value="1"/>
</dbReference>
<comment type="catalytic activity">
    <reaction evidence="3">
        <text>N-[(R)-4-phosphopantothenoyl]-L-cysteine + H(+) = (R)-4'-phosphopantetheine + CO2</text>
        <dbReference type="Rhea" id="RHEA:16793"/>
        <dbReference type="ChEBI" id="CHEBI:15378"/>
        <dbReference type="ChEBI" id="CHEBI:16526"/>
        <dbReference type="ChEBI" id="CHEBI:59458"/>
        <dbReference type="ChEBI" id="CHEBI:61723"/>
        <dbReference type="EC" id="4.1.1.36"/>
    </reaction>
</comment>
<accession>A0A1F7WK64</accession>
<dbReference type="GO" id="GO:0015937">
    <property type="term" value="P:coenzyme A biosynthetic process"/>
    <property type="evidence" value="ECO:0007669"/>
    <property type="project" value="UniProtKB-UniRule"/>
</dbReference>
<keyword evidence="3" id="KW-0285">Flavoprotein</keyword>
<dbReference type="GO" id="GO:0046872">
    <property type="term" value="F:metal ion binding"/>
    <property type="evidence" value="ECO:0007669"/>
    <property type="project" value="UniProtKB-KW"/>
</dbReference>
<keyword evidence="1 3" id="KW-0210">Decarboxylase</keyword>
<dbReference type="GO" id="GO:0004632">
    <property type="term" value="F:phosphopantothenate--cysteine ligase activity"/>
    <property type="evidence" value="ECO:0007669"/>
    <property type="project" value="UniProtKB-UniRule"/>
</dbReference>
<dbReference type="STRING" id="1817813.A2008_13795"/>
<dbReference type="AlphaFoldDB" id="A0A1F7WK64"/>
<dbReference type="HAMAP" id="MF_02225">
    <property type="entry name" value="CoaBC"/>
    <property type="match status" value="1"/>
</dbReference>
<dbReference type="PANTHER" id="PTHR14359:SF6">
    <property type="entry name" value="PHOSPHOPANTOTHENOYLCYSTEINE DECARBOXYLASE"/>
    <property type="match status" value="1"/>
</dbReference>
<dbReference type="EC" id="4.1.1.36" evidence="3"/>
<feature type="binding site" evidence="3">
    <location>
        <position position="362"/>
    </location>
    <ligand>
        <name>CTP</name>
        <dbReference type="ChEBI" id="CHEBI:37563"/>
    </ligand>
</feature>
<keyword evidence="3" id="KW-0460">Magnesium</keyword>
<comment type="similarity">
    <text evidence="3">In the C-terminal section; belongs to the PPC synthetase family.</text>
</comment>
<feature type="binding site" evidence="3">
    <location>
        <position position="302"/>
    </location>
    <ligand>
        <name>CTP</name>
        <dbReference type="ChEBI" id="CHEBI:37563"/>
    </ligand>
</feature>
<dbReference type="GO" id="GO:0015941">
    <property type="term" value="P:pantothenate catabolic process"/>
    <property type="evidence" value="ECO:0007669"/>
    <property type="project" value="InterPro"/>
</dbReference>
<comment type="caution">
    <text evidence="3">Lacks conserved residue(s) required for the propagation of feature annotation.</text>
</comment>
<dbReference type="EC" id="6.3.2.5" evidence="3"/>
<comment type="cofactor">
    <cofactor evidence="3">
        <name>FMN</name>
        <dbReference type="ChEBI" id="CHEBI:58210"/>
    </cofactor>
    <text evidence="3">Binds 1 FMN per subunit.</text>
</comment>
<dbReference type="Proteomes" id="UP000178735">
    <property type="component" value="Unassembled WGS sequence"/>
</dbReference>
<evidence type="ECO:0000256" key="2">
    <source>
        <dbReference type="ARBA" id="ARBA00023239"/>
    </source>
</evidence>
<evidence type="ECO:0000256" key="3">
    <source>
        <dbReference type="HAMAP-Rule" id="MF_02225"/>
    </source>
</evidence>
<keyword evidence="3" id="KW-0479">Metal-binding</keyword>
<dbReference type="GO" id="GO:0010181">
    <property type="term" value="F:FMN binding"/>
    <property type="evidence" value="ECO:0007669"/>
    <property type="project" value="UniProtKB-UniRule"/>
</dbReference>
<comment type="pathway">
    <text evidence="3">Cofactor biosynthesis; coenzyme A biosynthesis; CoA from (R)-pantothenate: step 2/5.</text>
</comment>
<dbReference type="InterPro" id="IPR003382">
    <property type="entry name" value="Flavoprotein"/>
</dbReference>
<dbReference type="UniPathway" id="UPA00241">
    <property type="reaction ID" value="UER00353"/>
</dbReference>
<dbReference type="InterPro" id="IPR036551">
    <property type="entry name" value="Flavin_trans-like"/>
</dbReference>
<evidence type="ECO:0000256" key="1">
    <source>
        <dbReference type="ARBA" id="ARBA00022793"/>
    </source>
</evidence>
<keyword evidence="2 3" id="KW-0456">Lyase</keyword>
<dbReference type="EMBL" id="MGFH01000194">
    <property type="protein sequence ID" value="OGM02937.1"/>
    <property type="molecule type" value="Genomic_DNA"/>
</dbReference>
<dbReference type="Gene3D" id="3.40.50.10300">
    <property type="entry name" value="CoaB-like"/>
    <property type="match status" value="1"/>
</dbReference>
<dbReference type="Pfam" id="PF04127">
    <property type="entry name" value="DFP"/>
    <property type="match status" value="1"/>
</dbReference>
<feature type="region of interest" description="Phosphopantothenoylcysteine decarboxylase" evidence="3">
    <location>
        <begin position="1"/>
        <end position="212"/>
    </location>
</feature>
<evidence type="ECO:0000313" key="7">
    <source>
        <dbReference type="Proteomes" id="UP000178735"/>
    </source>
</evidence>
<comment type="function">
    <text evidence="3">Catalyzes two sequential steps in the biosynthesis of coenzyme A. In the first step cysteine is conjugated to 4'-phosphopantothenate to form 4-phosphopantothenoylcysteine. In the second step the latter compound is decarboxylated to form 4'-phosphopantotheine.</text>
</comment>
<feature type="region of interest" description="Phosphopantothenate--cysteine ligase" evidence="3">
    <location>
        <begin position="213"/>
        <end position="437"/>
    </location>
</feature>
<gene>
    <name evidence="3" type="primary">coaBC</name>
    <name evidence="6" type="ORF">A2008_13795</name>
</gene>
<dbReference type="SUPFAM" id="SSF52507">
    <property type="entry name" value="Homo-oligomeric flavin-containing Cys decarboxylases, HFCD"/>
    <property type="match status" value="1"/>
</dbReference>
<organism evidence="6 7">
    <name type="scientific">Candidatus Wallbacteria bacterium GWC2_49_35</name>
    <dbReference type="NCBI Taxonomy" id="1817813"/>
    <lineage>
        <taxon>Bacteria</taxon>
        <taxon>Candidatus Walliibacteriota</taxon>
    </lineage>
</organism>
<feature type="domain" description="Flavoprotein" evidence="4">
    <location>
        <begin position="6"/>
        <end position="177"/>
    </location>
</feature>
<dbReference type="GO" id="GO:0071513">
    <property type="term" value="C:phosphopantothenoylcysteine decarboxylase complex"/>
    <property type="evidence" value="ECO:0007669"/>
    <property type="project" value="TreeGrafter"/>
</dbReference>
<dbReference type="Pfam" id="PF02441">
    <property type="entry name" value="Flavoprotein"/>
    <property type="match status" value="1"/>
</dbReference>
<keyword evidence="3" id="KW-0511">Multifunctional enzyme</keyword>
<dbReference type="PANTHER" id="PTHR14359">
    <property type="entry name" value="HOMO-OLIGOMERIC FLAVIN CONTAINING CYS DECARBOXYLASE FAMILY"/>
    <property type="match status" value="1"/>
</dbReference>
<feature type="binding site" evidence="3">
    <location>
        <position position="348"/>
    </location>
    <ligand>
        <name>CTP</name>
        <dbReference type="ChEBI" id="CHEBI:37563"/>
    </ligand>
</feature>
<name>A0A1F7WK64_9BACT</name>
<comment type="cofactor">
    <cofactor evidence="3">
        <name>Mg(2+)</name>
        <dbReference type="ChEBI" id="CHEBI:18420"/>
    </cofactor>
</comment>
<feature type="binding site" evidence="3">
    <location>
        <position position="366"/>
    </location>
    <ligand>
        <name>CTP</name>
        <dbReference type="ChEBI" id="CHEBI:37563"/>
    </ligand>
</feature>
<dbReference type="InterPro" id="IPR035929">
    <property type="entry name" value="CoaB-like_sf"/>
</dbReference>
<dbReference type="InterPro" id="IPR005252">
    <property type="entry name" value="CoaBC"/>
</dbReference>
<keyword evidence="3" id="KW-0436">Ligase</keyword>